<dbReference type="PANTHER" id="PTHR43833">
    <property type="entry name" value="POTASSIUM CHANNEL PROTEIN 2-RELATED-RELATED"/>
    <property type="match status" value="1"/>
</dbReference>
<dbReference type="InterPro" id="IPR036291">
    <property type="entry name" value="NAD(P)-bd_dom_sf"/>
</dbReference>
<accession>A0ABY5DF62</accession>
<name>A0ABY5DF62_9ACTN</name>
<dbReference type="PROSITE" id="PS51201">
    <property type="entry name" value="RCK_N"/>
    <property type="match status" value="1"/>
</dbReference>
<dbReference type="Pfam" id="PF02080">
    <property type="entry name" value="TrkA_C"/>
    <property type="match status" value="1"/>
</dbReference>
<dbReference type="InterPro" id="IPR006037">
    <property type="entry name" value="RCK_C"/>
</dbReference>
<dbReference type="Pfam" id="PF02254">
    <property type="entry name" value="TrkA_N"/>
    <property type="match status" value="1"/>
</dbReference>
<evidence type="ECO:0000313" key="4">
    <source>
        <dbReference type="Proteomes" id="UP001055940"/>
    </source>
</evidence>
<proteinExistence type="predicted"/>
<feature type="domain" description="RCK N-terminal" evidence="1">
    <location>
        <begin position="9"/>
        <end position="126"/>
    </location>
</feature>
<dbReference type="RefSeq" id="WP_254420545.1">
    <property type="nucleotide sequence ID" value="NZ_BAAAJB010000048.1"/>
</dbReference>
<dbReference type="InterPro" id="IPR050721">
    <property type="entry name" value="Trk_Ktr_HKT_K-transport"/>
</dbReference>
<dbReference type="EMBL" id="CP099837">
    <property type="protein sequence ID" value="USY21703.1"/>
    <property type="molecule type" value="Genomic_DNA"/>
</dbReference>
<evidence type="ECO:0000259" key="1">
    <source>
        <dbReference type="PROSITE" id="PS51201"/>
    </source>
</evidence>
<evidence type="ECO:0000259" key="2">
    <source>
        <dbReference type="PROSITE" id="PS51202"/>
    </source>
</evidence>
<evidence type="ECO:0000313" key="3">
    <source>
        <dbReference type="EMBL" id="USY21703.1"/>
    </source>
</evidence>
<keyword evidence="4" id="KW-1185">Reference proteome</keyword>
<dbReference type="Gene3D" id="3.30.70.1450">
    <property type="entry name" value="Regulator of K+ conductance, C-terminal domain"/>
    <property type="match status" value="1"/>
</dbReference>
<dbReference type="PROSITE" id="PS51202">
    <property type="entry name" value="RCK_C"/>
    <property type="match status" value="1"/>
</dbReference>
<dbReference type="SUPFAM" id="SSF51735">
    <property type="entry name" value="NAD(P)-binding Rossmann-fold domains"/>
    <property type="match status" value="1"/>
</dbReference>
<gene>
    <name evidence="3" type="ORF">NE857_08910</name>
</gene>
<dbReference type="InterPro" id="IPR036721">
    <property type="entry name" value="RCK_C_sf"/>
</dbReference>
<protein>
    <submittedName>
        <fullName evidence="3">TrkA family potassium uptake protein</fullName>
    </submittedName>
</protein>
<dbReference type="SUPFAM" id="SSF116726">
    <property type="entry name" value="TrkA C-terminal domain-like"/>
    <property type="match status" value="1"/>
</dbReference>
<sequence>MPQDNKLSDKRILVIGLGRFGSSLALELVNHGWEVLGVDSSPRVVQIFGESLTHTVIADSTDDEALRQIGAAQFSRAVVAIGTHLEESILTTSQLVDLGVKDIWAKATSRRHGRILEQVGAHHVVLPEHDMGERVAHLVSGRMLDYVELEEGFSLIKTKAPQTLIGRSLRETKVRQRFGITVVSVKRVGASFTYATEETVLHKGDVIVVAGRTKDVERFAESS</sequence>
<reference evidence="3" key="1">
    <citation type="submission" date="2022-06" db="EMBL/GenBank/DDBJ databases">
        <authorList>
            <person name="Ping M."/>
        </authorList>
    </citation>
    <scope>NUCLEOTIDE SEQUENCE</scope>
    <source>
        <strain evidence="3">JCM11759T</strain>
    </source>
</reference>
<organism evidence="3 4">
    <name type="scientific">Nocardiopsis exhalans</name>
    <dbReference type="NCBI Taxonomy" id="163604"/>
    <lineage>
        <taxon>Bacteria</taxon>
        <taxon>Bacillati</taxon>
        <taxon>Actinomycetota</taxon>
        <taxon>Actinomycetes</taxon>
        <taxon>Streptosporangiales</taxon>
        <taxon>Nocardiopsidaceae</taxon>
        <taxon>Nocardiopsis</taxon>
    </lineage>
</organism>
<dbReference type="Proteomes" id="UP001055940">
    <property type="component" value="Chromosome"/>
</dbReference>
<dbReference type="Gene3D" id="3.40.50.720">
    <property type="entry name" value="NAD(P)-binding Rossmann-like Domain"/>
    <property type="match status" value="1"/>
</dbReference>
<dbReference type="InterPro" id="IPR003148">
    <property type="entry name" value="RCK_N"/>
</dbReference>
<dbReference type="PANTHER" id="PTHR43833:SF7">
    <property type="entry name" value="KTR SYSTEM POTASSIUM UPTAKE PROTEIN C"/>
    <property type="match status" value="1"/>
</dbReference>
<feature type="domain" description="RCK C-terminal" evidence="2">
    <location>
        <begin position="141"/>
        <end position="223"/>
    </location>
</feature>